<organism evidence="1 2">
    <name type="scientific">Hespellia stercorisuis DSM 15480</name>
    <dbReference type="NCBI Taxonomy" id="1121950"/>
    <lineage>
        <taxon>Bacteria</taxon>
        <taxon>Bacillati</taxon>
        <taxon>Bacillota</taxon>
        <taxon>Clostridia</taxon>
        <taxon>Lachnospirales</taxon>
        <taxon>Lachnospiraceae</taxon>
        <taxon>Hespellia</taxon>
    </lineage>
</organism>
<protein>
    <submittedName>
        <fullName evidence="1">Uncharacterized protein</fullName>
    </submittedName>
</protein>
<accession>A0A1M6X124</accession>
<keyword evidence="2" id="KW-1185">Reference proteome</keyword>
<dbReference type="AlphaFoldDB" id="A0A1M6X124"/>
<reference evidence="1 2" key="1">
    <citation type="submission" date="2016-11" db="EMBL/GenBank/DDBJ databases">
        <authorList>
            <person name="Jaros S."/>
            <person name="Januszkiewicz K."/>
            <person name="Wedrychowicz H."/>
        </authorList>
    </citation>
    <scope>NUCLEOTIDE SEQUENCE [LARGE SCALE GENOMIC DNA]</scope>
    <source>
        <strain evidence="1 2">DSM 15480</strain>
    </source>
</reference>
<sequence length="59" mass="6454">MTAFDVLMTILSRVNITFSDSSNFHYVNGVIDGFVVSGVLDQGEADCLHAKFVESVLPF</sequence>
<evidence type="ECO:0000313" key="1">
    <source>
        <dbReference type="EMBL" id="SHK99525.1"/>
    </source>
</evidence>
<dbReference type="STRING" id="1121950.SAMN02745243_04139"/>
<dbReference type="Proteomes" id="UP000184301">
    <property type="component" value="Unassembled WGS sequence"/>
</dbReference>
<name>A0A1M6X124_9FIRM</name>
<dbReference type="EMBL" id="FQZY01000128">
    <property type="protein sequence ID" value="SHK99525.1"/>
    <property type="molecule type" value="Genomic_DNA"/>
</dbReference>
<gene>
    <name evidence="1" type="ORF">SAMN02745243_04139</name>
</gene>
<dbReference type="RefSeq" id="WP_073113341.1">
    <property type="nucleotide sequence ID" value="NZ_FQZY01000128.1"/>
</dbReference>
<proteinExistence type="predicted"/>
<evidence type="ECO:0000313" key="2">
    <source>
        <dbReference type="Proteomes" id="UP000184301"/>
    </source>
</evidence>